<feature type="compositionally biased region" description="Low complexity" evidence="11">
    <location>
        <begin position="542"/>
        <end position="565"/>
    </location>
</feature>
<protein>
    <recommendedName>
        <fullName evidence="12">C2H2-type domain-containing protein</fullName>
    </recommendedName>
</protein>
<dbReference type="GO" id="GO:0008270">
    <property type="term" value="F:zinc ion binding"/>
    <property type="evidence" value="ECO:0007669"/>
    <property type="project" value="UniProtKB-KW"/>
</dbReference>
<feature type="domain" description="C2H2-type" evidence="12">
    <location>
        <begin position="453"/>
        <end position="480"/>
    </location>
</feature>
<feature type="compositionally biased region" description="Acidic residues" evidence="11">
    <location>
        <begin position="257"/>
        <end position="271"/>
    </location>
</feature>
<keyword evidence="14" id="KW-1185">Reference proteome</keyword>
<feature type="domain" description="C2H2-type" evidence="12">
    <location>
        <begin position="402"/>
        <end position="429"/>
    </location>
</feature>
<dbReference type="PANTHER" id="PTHR24399">
    <property type="entry name" value="ZINC FINGER AND BTB DOMAIN-CONTAINING"/>
    <property type="match status" value="1"/>
</dbReference>
<feature type="domain" description="C2H2-type" evidence="12">
    <location>
        <begin position="646"/>
        <end position="671"/>
    </location>
</feature>
<feature type="domain" description="C2H2-type" evidence="12">
    <location>
        <begin position="147"/>
        <end position="174"/>
    </location>
</feature>
<dbReference type="GO" id="GO:0005654">
    <property type="term" value="C:nucleoplasm"/>
    <property type="evidence" value="ECO:0007669"/>
    <property type="project" value="TreeGrafter"/>
</dbReference>
<dbReference type="Proteomes" id="UP000828390">
    <property type="component" value="Unassembled WGS sequence"/>
</dbReference>
<feature type="compositionally biased region" description="Basic and acidic residues" evidence="11">
    <location>
        <begin position="577"/>
        <end position="593"/>
    </location>
</feature>
<feature type="region of interest" description="Disordered" evidence="11">
    <location>
        <begin position="83"/>
        <end position="114"/>
    </location>
</feature>
<feature type="compositionally biased region" description="Polar residues" evidence="11">
    <location>
        <begin position="91"/>
        <end position="114"/>
    </location>
</feature>
<dbReference type="EMBL" id="JAIWYP010000014">
    <property type="protein sequence ID" value="KAH3713096.1"/>
    <property type="molecule type" value="Genomic_DNA"/>
</dbReference>
<evidence type="ECO:0000256" key="2">
    <source>
        <dbReference type="ARBA" id="ARBA00022723"/>
    </source>
</evidence>
<feature type="domain" description="C2H2-type" evidence="12">
    <location>
        <begin position="316"/>
        <end position="343"/>
    </location>
</feature>
<evidence type="ECO:0000256" key="3">
    <source>
        <dbReference type="ARBA" id="ARBA00022737"/>
    </source>
</evidence>
<dbReference type="InterPro" id="IPR013087">
    <property type="entry name" value="Znf_C2H2_type"/>
</dbReference>
<dbReference type="Pfam" id="PF12874">
    <property type="entry name" value="zf-met"/>
    <property type="match status" value="1"/>
</dbReference>
<evidence type="ECO:0000256" key="11">
    <source>
        <dbReference type="SAM" id="MobiDB-lite"/>
    </source>
</evidence>
<evidence type="ECO:0000256" key="1">
    <source>
        <dbReference type="ARBA" id="ARBA00004123"/>
    </source>
</evidence>
<evidence type="ECO:0000256" key="6">
    <source>
        <dbReference type="ARBA" id="ARBA00023015"/>
    </source>
</evidence>
<feature type="domain" description="C2H2-type" evidence="12">
    <location>
        <begin position="287"/>
        <end position="315"/>
    </location>
</feature>
<organism evidence="13 14">
    <name type="scientific">Dreissena polymorpha</name>
    <name type="common">Zebra mussel</name>
    <name type="synonym">Mytilus polymorpha</name>
    <dbReference type="NCBI Taxonomy" id="45954"/>
    <lineage>
        <taxon>Eukaryota</taxon>
        <taxon>Metazoa</taxon>
        <taxon>Spiralia</taxon>
        <taxon>Lophotrochozoa</taxon>
        <taxon>Mollusca</taxon>
        <taxon>Bivalvia</taxon>
        <taxon>Autobranchia</taxon>
        <taxon>Heteroconchia</taxon>
        <taxon>Euheterodonta</taxon>
        <taxon>Imparidentia</taxon>
        <taxon>Neoheterodontei</taxon>
        <taxon>Myida</taxon>
        <taxon>Dreissenoidea</taxon>
        <taxon>Dreissenidae</taxon>
        <taxon>Dreissena</taxon>
    </lineage>
</organism>
<keyword evidence="4 10" id="KW-0863">Zinc-finger</keyword>
<dbReference type="PROSITE" id="PS00028">
    <property type="entry name" value="ZINC_FINGER_C2H2_1"/>
    <property type="match status" value="11"/>
</dbReference>
<feature type="compositionally biased region" description="Polar residues" evidence="11">
    <location>
        <begin position="232"/>
        <end position="253"/>
    </location>
</feature>
<dbReference type="OrthoDB" id="6147429at2759"/>
<keyword evidence="8" id="KW-0804">Transcription</keyword>
<dbReference type="GO" id="GO:0001227">
    <property type="term" value="F:DNA-binding transcription repressor activity, RNA polymerase II-specific"/>
    <property type="evidence" value="ECO:0007669"/>
    <property type="project" value="TreeGrafter"/>
</dbReference>
<keyword evidence="3" id="KW-0677">Repeat</keyword>
<feature type="region of interest" description="Disordered" evidence="11">
    <location>
        <begin position="502"/>
        <end position="643"/>
    </location>
</feature>
<evidence type="ECO:0000256" key="7">
    <source>
        <dbReference type="ARBA" id="ARBA00023125"/>
    </source>
</evidence>
<dbReference type="SMART" id="SM00355">
    <property type="entry name" value="ZnF_C2H2"/>
    <property type="match status" value="12"/>
</dbReference>
<keyword evidence="2" id="KW-0479">Metal-binding</keyword>
<feature type="compositionally biased region" description="Basic and acidic residues" evidence="11">
    <location>
        <begin position="632"/>
        <end position="642"/>
    </location>
</feature>
<dbReference type="FunFam" id="3.30.160.60:FF:000646">
    <property type="entry name" value="Myeloid zinc finger 1"/>
    <property type="match status" value="1"/>
</dbReference>
<dbReference type="Pfam" id="PF00096">
    <property type="entry name" value="zf-C2H2"/>
    <property type="match status" value="5"/>
</dbReference>
<evidence type="ECO:0000256" key="4">
    <source>
        <dbReference type="ARBA" id="ARBA00022771"/>
    </source>
</evidence>
<feature type="region of interest" description="Disordered" evidence="11">
    <location>
        <begin position="426"/>
        <end position="452"/>
    </location>
</feature>
<evidence type="ECO:0000256" key="5">
    <source>
        <dbReference type="ARBA" id="ARBA00022833"/>
    </source>
</evidence>
<evidence type="ECO:0000256" key="10">
    <source>
        <dbReference type="PROSITE-ProRule" id="PRU00042"/>
    </source>
</evidence>
<evidence type="ECO:0000256" key="9">
    <source>
        <dbReference type="ARBA" id="ARBA00023242"/>
    </source>
</evidence>
<name>A0A9D4HA18_DREPO</name>
<dbReference type="SUPFAM" id="SSF57667">
    <property type="entry name" value="beta-beta-alpha zinc fingers"/>
    <property type="match status" value="6"/>
</dbReference>
<dbReference type="PROSITE" id="PS50157">
    <property type="entry name" value="ZINC_FINGER_C2H2_2"/>
    <property type="match status" value="12"/>
</dbReference>
<evidence type="ECO:0000256" key="8">
    <source>
        <dbReference type="ARBA" id="ARBA00023163"/>
    </source>
</evidence>
<evidence type="ECO:0000313" key="14">
    <source>
        <dbReference type="Proteomes" id="UP000828390"/>
    </source>
</evidence>
<dbReference type="FunFam" id="3.30.160.60:FF:000100">
    <property type="entry name" value="Zinc finger 45-like"/>
    <property type="match status" value="2"/>
</dbReference>
<dbReference type="FunFam" id="3.30.160.60:FF:000710">
    <property type="entry name" value="Zinc finger protein 768"/>
    <property type="match status" value="1"/>
</dbReference>
<keyword evidence="9" id="KW-0539">Nucleus</keyword>
<feature type="domain" description="C2H2-type" evidence="12">
    <location>
        <begin position="373"/>
        <end position="401"/>
    </location>
</feature>
<comment type="caution">
    <text evidence="13">The sequence shown here is derived from an EMBL/GenBank/DDBJ whole genome shotgun (WGS) entry which is preliminary data.</text>
</comment>
<keyword evidence="6" id="KW-0805">Transcription regulation</keyword>
<keyword evidence="5" id="KW-0862">Zinc</keyword>
<feature type="domain" description="C2H2-type" evidence="12">
    <location>
        <begin position="202"/>
        <end position="230"/>
    </location>
</feature>
<feature type="domain" description="C2H2-type" evidence="12">
    <location>
        <begin position="119"/>
        <end position="146"/>
    </location>
</feature>
<accession>A0A9D4HA18</accession>
<dbReference type="InterPro" id="IPR036236">
    <property type="entry name" value="Znf_C2H2_sf"/>
</dbReference>
<dbReference type="Pfam" id="PF13912">
    <property type="entry name" value="zf-C2H2_6"/>
    <property type="match status" value="2"/>
</dbReference>
<dbReference type="Gene3D" id="3.30.160.60">
    <property type="entry name" value="Classic Zinc Finger"/>
    <property type="match status" value="11"/>
</dbReference>
<feature type="domain" description="C2H2-type" evidence="12">
    <location>
        <begin position="175"/>
        <end position="197"/>
    </location>
</feature>
<evidence type="ECO:0000313" key="13">
    <source>
        <dbReference type="EMBL" id="KAH3713096.1"/>
    </source>
</evidence>
<reference evidence="13" key="2">
    <citation type="submission" date="2020-11" db="EMBL/GenBank/DDBJ databases">
        <authorList>
            <person name="McCartney M.A."/>
            <person name="Auch B."/>
            <person name="Kono T."/>
            <person name="Mallez S."/>
            <person name="Becker A."/>
            <person name="Gohl D.M."/>
            <person name="Silverstein K.A.T."/>
            <person name="Koren S."/>
            <person name="Bechman K.B."/>
            <person name="Herman A."/>
            <person name="Abrahante J.E."/>
            <person name="Garbe J."/>
        </authorList>
    </citation>
    <scope>NUCLEOTIDE SEQUENCE</scope>
    <source>
        <strain evidence="13">Duluth1</strain>
        <tissue evidence="13">Whole animal</tissue>
    </source>
</reference>
<feature type="domain" description="C2H2-type" evidence="12">
    <location>
        <begin position="344"/>
        <end position="371"/>
    </location>
</feature>
<comment type="subcellular location">
    <subcellularLocation>
        <location evidence="1">Nucleus</location>
    </subcellularLocation>
</comment>
<dbReference type="AlphaFoldDB" id="A0A9D4HA18"/>
<dbReference type="FunFam" id="3.30.160.60:FF:000065">
    <property type="entry name" value="B-cell CLL/lymphoma 6, member B"/>
    <property type="match status" value="1"/>
</dbReference>
<sequence>MEGFGVDGEPVNGHFKPFVSGPTVAIKFETEPYHDSGVVTDQGYYGDGLQYGTAVYQTVYNPDYSNSTEVPLSTGQPFYNGVSHAAPSETGDAQISQVTPTKVSPSVNKKTPSGGTAETTCDICDKKFSSNASMRRHREIHTGVKKFSCDLCGNSYTQKHNLTKHMRLHTGEKPYKCRHCEKEFYILHHLKNHLALHGEAPFRCETCGKAYKHKYKMEAHIRATHSGGTSGGSVAQSPTSGMTSDDNSMSEPWTNGIDEDGSEADNHDDDEDYYEGMDDGETTYDEHECEVCQAIFINEESLNNHMKLQHSVDQEYRCDKCSNIFLTRAHLVRHRRSHTGEQIFECKECNVSFRWKVSLHIHMRRHNNDFKRYECTLCNKYFLAKESLRRHQTTVHLGVNSYECEECGEKFTQKSDYKNHLLAHDSTDIKTNKKPATAEQQANKPKSEPKAIPTCKTCHKTFSSNSSLRKHEYTHMDEKPHKCELCNVSFAQKIQLRLHNKKHNGGKMEPPSQPPYTKKTQVSPAKKVEKRNDFKDKDGSKSSENSLDSSENSRSSRSPSPAKNSQISTSSPTKLRIRLEKLKTEPVVPERRNAARKARQMFKAMEEDEEDEEEEEESEEDDDEEEEEEENGENKRRTRLDGYRYPTCDNCGKRFKKNKALNRHLKFCKQK</sequence>
<gene>
    <name evidence="13" type="ORF">DPMN_072863</name>
</gene>
<proteinExistence type="predicted"/>
<feature type="compositionally biased region" description="Acidic residues" evidence="11">
    <location>
        <begin position="606"/>
        <end position="631"/>
    </location>
</feature>
<dbReference type="PANTHER" id="PTHR24399:SF23">
    <property type="entry name" value="C2H2-TYPE DOMAIN-CONTAINING PROTEIN"/>
    <property type="match status" value="1"/>
</dbReference>
<dbReference type="GO" id="GO:0000978">
    <property type="term" value="F:RNA polymerase II cis-regulatory region sequence-specific DNA binding"/>
    <property type="evidence" value="ECO:0007669"/>
    <property type="project" value="TreeGrafter"/>
</dbReference>
<feature type="compositionally biased region" description="Basic and acidic residues" evidence="11">
    <location>
        <begin position="526"/>
        <end position="541"/>
    </location>
</feature>
<keyword evidence="7" id="KW-0238">DNA-binding</keyword>
<evidence type="ECO:0000259" key="12">
    <source>
        <dbReference type="PROSITE" id="PS50157"/>
    </source>
</evidence>
<feature type="domain" description="C2H2-type" evidence="12">
    <location>
        <begin position="481"/>
        <end position="508"/>
    </location>
</feature>
<feature type="region of interest" description="Disordered" evidence="11">
    <location>
        <begin position="224"/>
        <end position="271"/>
    </location>
</feature>
<reference evidence="13" key="1">
    <citation type="journal article" date="2019" name="bioRxiv">
        <title>The Genome of the Zebra Mussel, Dreissena polymorpha: A Resource for Invasive Species Research.</title>
        <authorList>
            <person name="McCartney M.A."/>
            <person name="Auch B."/>
            <person name="Kono T."/>
            <person name="Mallez S."/>
            <person name="Zhang Y."/>
            <person name="Obille A."/>
            <person name="Becker A."/>
            <person name="Abrahante J.E."/>
            <person name="Garbe J."/>
            <person name="Badalamenti J.P."/>
            <person name="Herman A."/>
            <person name="Mangelson H."/>
            <person name="Liachko I."/>
            <person name="Sullivan S."/>
            <person name="Sone E.D."/>
            <person name="Koren S."/>
            <person name="Silverstein K.A.T."/>
            <person name="Beckman K.B."/>
            <person name="Gohl D.M."/>
        </authorList>
    </citation>
    <scope>NUCLEOTIDE SEQUENCE</scope>
    <source>
        <strain evidence="13">Duluth1</strain>
        <tissue evidence="13">Whole animal</tissue>
    </source>
</reference>